<keyword evidence="7" id="KW-0464">Manganese</keyword>
<evidence type="ECO:0000256" key="4">
    <source>
        <dbReference type="ARBA" id="ARBA00022842"/>
    </source>
</evidence>
<accession>A0A6J6FW92</accession>
<dbReference type="GO" id="GO:0005525">
    <property type="term" value="F:GTP binding"/>
    <property type="evidence" value="ECO:0007669"/>
    <property type="project" value="UniProtKB-KW"/>
</dbReference>
<dbReference type="EMBL" id="CAEZUK010000027">
    <property type="protein sequence ID" value="CAB4593346.1"/>
    <property type="molecule type" value="Genomic_DNA"/>
</dbReference>
<evidence type="ECO:0000313" key="9">
    <source>
        <dbReference type="EMBL" id="CAB4593346.1"/>
    </source>
</evidence>
<protein>
    <submittedName>
        <fullName evidence="9">Unannotated protein</fullName>
    </submittedName>
</protein>
<dbReference type="InterPro" id="IPR002847">
    <property type="entry name" value="F420-0_gamma-glut_ligase-dom"/>
</dbReference>
<dbReference type="Gene3D" id="3.90.1660.10">
    <property type="entry name" value="CofE-like domain"/>
    <property type="match status" value="1"/>
</dbReference>
<dbReference type="PANTHER" id="PTHR47917:SF1">
    <property type="entry name" value="COENZYME F420:L-GLUTAMATE LIGASE"/>
    <property type="match status" value="1"/>
</dbReference>
<dbReference type="AlphaFoldDB" id="A0A6J6FW92"/>
<evidence type="ECO:0000256" key="2">
    <source>
        <dbReference type="ARBA" id="ARBA00022723"/>
    </source>
</evidence>
<dbReference type="NCBIfam" id="TIGR01916">
    <property type="entry name" value="F420_cofE"/>
    <property type="match status" value="1"/>
</dbReference>
<reference evidence="9" key="1">
    <citation type="submission" date="2020-05" db="EMBL/GenBank/DDBJ databases">
        <authorList>
            <person name="Chiriac C."/>
            <person name="Salcher M."/>
            <person name="Ghai R."/>
            <person name="Kavagutti S V."/>
        </authorList>
    </citation>
    <scope>NUCLEOTIDE SEQUENCE</scope>
</reference>
<dbReference type="Gene3D" id="3.30.1330.100">
    <property type="entry name" value="CofE-like"/>
    <property type="match status" value="1"/>
</dbReference>
<keyword evidence="3" id="KW-0547">Nucleotide-binding</keyword>
<evidence type="ECO:0000259" key="8">
    <source>
        <dbReference type="Pfam" id="PF01996"/>
    </source>
</evidence>
<keyword evidence="5" id="KW-0630">Potassium</keyword>
<feature type="domain" description="Coenzyme F420:L-glutamate ligase-like" evidence="8">
    <location>
        <begin position="18"/>
        <end position="219"/>
    </location>
</feature>
<sequence length="243" mass="26265">MSQESTQQRISAWAVTGIGEIVPGDQLGDVIVEACRNAPNGPLQDGDVLVVTQKIVSKAEGRMVEIDPDDPLSHKVLVEQEGVRVVRRRGDLIITETEHGFICANSGIDLSNVERGWAALLPVDSDRSARRIRDIIRAKLGVSVGIIVSDTFGRPWRKGLTDVAIGVAGVAAVLDLRGTPDALGRMMQVTEVCIADEVACAAELVMGKSNGVPVAVVRGLDPLWMRESSMREIVRPPQEDLFR</sequence>
<dbReference type="GO" id="GO:0046872">
    <property type="term" value="F:metal ion binding"/>
    <property type="evidence" value="ECO:0007669"/>
    <property type="project" value="UniProtKB-KW"/>
</dbReference>
<name>A0A6J6FW92_9ZZZZ</name>
<keyword evidence="2" id="KW-0479">Metal-binding</keyword>
<keyword evidence="1" id="KW-0436">Ligase</keyword>
<keyword evidence="4" id="KW-0460">Magnesium</keyword>
<evidence type="ECO:0000256" key="7">
    <source>
        <dbReference type="ARBA" id="ARBA00023211"/>
    </source>
</evidence>
<proteinExistence type="predicted"/>
<dbReference type="SUPFAM" id="SSF144010">
    <property type="entry name" value="CofE-like"/>
    <property type="match status" value="1"/>
</dbReference>
<evidence type="ECO:0000256" key="5">
    <source>
        <dbReference type="ARBA" id="ARBA00022958"/>
    </source>
</evidence>
<evidence type="ECO:0000256" key="1">
    <source>
        <dbReference type="ARBA" id="ARBA00022598"/>
    </source>
</evidence>
<dbReference type="Pfam" id="PF01996">
    <property type="entry name" value="F420_ligase"/>
    <property type="match status" value="1"/>
</dbReference>
<dbReference type="GO" id="GO:0052618">
    <property type="term" value="F:coenzyme F420-0:L-glutamate ligase activity"/>
    <property type="evidence" value="ECO:0007669"/>
    <property type="project" value="TreeGrafter"/>
</dbReference>
<keyword evidence="6" id="KW-0342">GTP-binding</keyword>
<evidence type="ECO:0000256" key="6">
    <source>
        <dbReference type="ARBA" id="ARBA00023134"/>
    </source>
</evidence>
<dbReference type="PANTHER" id="PTHR47917">
    <property type="match status" value="1"/>
</dbReference>
<evidence type="ECO:0000256" key="3">
    <source>
        <dbReference type="ARBA" id="ARBA00022741"/>
    </source>
</evidence>
<gene>
    <name evidence="9" type="ORF">UFOPK1820_00274</name>
</gene>
<dbReference type="InterPro" id="IPR008225">
    <property type="entry name" value="F420-0_g-glutamyl_ligase"/>
</dbReference>
<organism evidence="9">
    <name type="scientific">freshwater metagenome</name>
    <dbReference type="NCBI Taxonomy" id="449393"/>
    <lineage>
        <taxon>unclassified sequences</taxon>
        <taxon>metagenomes</taxon>
        <taxon>ecological metagenomes</taxon>
    </lineage>
</organism>